<dbReference type="EMBL" id="LYVJ01000009">
    <property type="protein sequence ID" value="OBU65971.1"/>
    <property type="molecule type" value="Genomic_DNA"/>
</dbReference>
<keyword evidence="1" id="KW-0732">Signal</keyword>
<comment type="caution">
    <text evidence="2">The sequence shown here is derived from an EMBL/GenBank/DDBJ whole genome shotgun (WGS) entry which is preliminary data.</text>
</comment>
<feature type="chain" id="PRO_5008353591" description="Secreted protein" evidence="1">
    <location>
        <begin position="20"/>
        <end position="163"/>
    </location>
</feature>
<dbReference type="OrthoDB" id="8703271at2"/>
<name>A0A1A6XTP7_STEMA</name>
<dbReference type="Proteomes" id="UP000092256">
    <property type="component" value="Unassembled WGS sequence"/>
</dbReference>
<sequence>MRRCILSVLLFASSSVVYAADGFVPVEQRLNAAQLAEVGLTPAQLQVLNRVLREAEGAAASHAAAPGASADSPLPANLPAPASMHLGLEEGPVSARVVGDVAGWAPGTVFTLDNGQQWQVMKGQMKLRQVLQAPQVAVVPGIAGRWFLQVDEDLPKARVFRLR</sequence>
<proteinExistence type="predicted"/>
<protein>
    <recommendedName>
        <fullName evidence="4">Secreted protein</fullName>
    </recommendedName>
</protein>
<organism evidence="2 3">
    <name type="scientific">Stenotrophomonas maltophilia</name>
    <name type="common">Pseudomonas maltophilia</name>
    <name type="synonym">Xanthomonas maltophilia</name>
    <dbReference type="NCBI Taxonomy" id="40324"/>
    <lineage>
        <taxon>Bacteria</taxon>
        <taxon>Pseudomonadati</taxon>
        <taxon>Pseudomonadota</taxon>
        <taxon>Gammaproteobacteria</taxon>
        <taxon>Lysobacterales</taxon>
        <taxon>Lysobacteraceae</taxon>
        <taxon>Stenotrophomonas</taxon>
        <taxon>Stenotrophomonas maltophilia group</taxon>
    </lineage>
</organism>
<reference evidence="2 3" key="1">
    <citation type="submission" date="2016-05" db="EMBL/GenBank/DDBJ databases">
        <title>Draft Genome Sequences of Stenotrophomonas maltophilia Strains Sm32COP, Sm41DVV, Sm46PAILV, SmF3, SmF22, SmSOFb1 and SmCVFa1, Isolated from Different Manures, in France.</title>
        <authorList>
            <person name="Nazaret S."/>
            <person name="Bodilis J."/>
        </authorList>
    </citation>
    <scope>NUCLEOTIDE SEQUENCE [LARGE SCALE GENOMIC DNA]</scope>
    <source>
        <strain evidence="2 3">Sm46PAILV</strain>
    </source>
</reference>
<dbReference type="AlphaFoldDB" id="A0A1A6XTP7"/>
<evidence type="ECO:0000313" key="3">
    <source>
        <dbReference type="Proteomes" id="UP000092256"/>
    </source>
</evidence>
<evidence type="ECO:0008006" key="4">
    <source>
        <dbReference type="Google" id="ProtNLM"/>
    </source>
</evidence>
<dbReference type="RefSeq" id="WP_065199656.1">
    <property type="nucleotide sequence ID" value="NZ_LYVJ01000009.1"/>
</dbReference>
<accession>A0A1A6XTP7</accession>
<gene>
    <name evidence="2" type="ORF">A9K58_12580</name>
</gene>
<evidence type="ECO:0000313" key="2">
    <source>
        <dbReference type="EMBL" id="OBU65971.1"/>
    </source>
</evidence>
<feature type="signal peptide" evidence="1">
    <location>
        <begin position="1"/>
        <end position="19"/>
    </location>
</feature>
<evidence type="ECO:0000256" key="1">
    <source>
        <dbReference type="SAM" id="SignalP"/>
    </source>
</evidence>